<keyword evidence="6" id="KW-1185">Reference proteome</keyword>
<dbReference type="EMBL" id="WNKZ01000008">
    <property type="protein sequence ID" value="MTV52036.1"/>
    <property type="molecule type" value="Genomic_DNA"/>
</dbReference>
<reference evidence="6" key="2">
    <citation type="journal article" date="2019" name="Int. J. Syst. Evol. Microbiol.">
        <title>The Global Catalogue of Microorganisms (GCM) 10K type strain sequencing project: providing services to taxonomists for standard genome sequencing and annotation.</title>
        <authorList>
            <consortium name="The Broad Institute Genomics Platform"/>
            <consortium name="The Broad Institute Genome Sequencing Center for Infectious Disease"/>
            <person name="Wu L."/>
            <person name="Ma J."/>
        </authorList>
    </citation>
    <scope>NUCLEOTIDE SEQUENCE [LARGE SCALE GENOMIC DNA]</scope>
    <source>
        <strain evidence="6">CGMCC 1.15931</strain>
    </source>
</reference>
<reference evidence="3" key="4">
    <citation type="submission" date="2024-05" db="EMBL/GenBank/DDBJ databases">
        <authorList>
            <person name="Sun Q."/>
            <person name="Zhou Y."/>
        </authorList>
    </citation>
    <scope>NUCLEOTIDE SEQUENCE</scope>
    <source>
        <strain evidence="3">CGMCC 1.15931</strain>
    </source>
</reference>
<dbReference type="InterPro" id="IPR045584">
    <property type="entry name" value="Pilin-like"/>
</dbReference>
<evidence type="ECO:0000313" key="6">
    <source>
        <dbReference type="Proteomes" id="UP000622638"/>
    </source>
</evidence>
<evidence type="ECO:0000256" key="2">
    <source>
        <dbReference type="SAM" id="Phobius"/>
    </source>
</evidence>
<gene>
    <name evidence="3" type="ORF">GCM10011572_13180</name>
    <name evidence="4" type="ORF">GM672_04725</name>
</gene>
<dbReference type="RefSeq" id="WP_155469380.1">
    <property type="nucleotide sequence ID" value="NZ_BMKG01000004.1"/>
</dbReference>
<dbReference type="GO" id="GO:0015628">
    <property type="term" value="P:protein secretion by the type II secretion system"/>
    <property type="evidence" value="ECO:0007669"/>
    <property type="project" value="InterPro"/>
</dbReference>
<dbReference type="SUPFAM" id="SSF54523">
    <property type="entry name" value="Pili subunits"/>
    <property type="match status" value="1"/>
</dbReference>
<keyword evidence="1" id="KW-0488">Methylation</keyword>
<keyword evidence="2" id="KW-0472">Membrane</keyword>
<dbReference type="GO" id="GO:0015627">
    <property type="term" value="C:type II protein secretion system complex"/>
    <property type="evidence" value="ECO:0007669"/>
    <property type="project" value="InterPro"/>
</dbReference>
<dbReference type="InterPro" id="IPR012902">
    <property type="entry name" value="N_methyl_site"/>
</dbReference>
<reference evidence="4 5" key="3">
    <citation type="submission" date="2019-11" db="EMBL/GenBank/DDBJ databases">
        <title>Type strains purchased from KCTC, JCM and DSMZ.</title>
        <authorList>
            <person name="Lu H."/>
        </authorList>
    </citation>
    <scope>NUCLEOTIDE SEQUENCE [LARGE SCALE GENOMIC DNA]</scope>
    <source>
        <strain evidence="4 5">KCTC 52429</strain>
    </source>
</reference>
<evidence type="ECO:0000313" key="5">
    <source>
        <dbReference type="Proteomes" id="UP000430634"/>
    </source>
</evidence>
<evidence type="ECO:0000313" key="3">
    <source>
        <dbReference type="EMBL" id="GGB92562.1"/>
    </source>
</evidence>
<name>A0A6I3STP6_9BURK</name>
<organism evidence="4 5">
    <name type="scientific">Pseudoduganella buxea</name>
    <dbReference type="NCBI Taxonomy" id="1949069"/>
    <lineage>
        <taxon>Bacteria</taxon>
        <taxon>Pseudomonadati</taxon>
        <taxon>Pseudomonadota</taxon>
        <taxon>Betaproteobacteria</taxon>
        <taxon>Burkholderiales</taxon>
        <taxon>Oxalobacteraceae</taxon>
        <taxon>Telluria group</taxon>
        <taxon>Pseudoduganella</taxon>
    </lineage>
</organism>
<evidence type="ECO:0000256" key="1">
    <source>
        <dbReference type="ARBA" id="ARBA00022481"/>
    </source>
</evidence>
<dbReference type="InterPro" id="IPR000983">
    <property type="entry name" value="Bac_GSPG_pilin"/>
</dbReference>
<dbReference type="Proteomes" id="UP000430634">
    <property type="component" value="Unassembled WGS sequence"/>
</dbReference>
<dbReference type="Proteomes" id="UP000622638">
    <property type="component" value="Unassembled WGS sequence"/>
</dbReference>
<dbReference type="Pfam" id="PF07963">
    <property type="entry name" value="N_methyl"/>
    <property type="match status" value="1"/>
</dbReference>
<dbReference type="AlphaFoldDB" id="A0A6I3STP6"/>
<sequence>MKGRRAPAGGFTIIELLVTVTLVGILGAIAVPAGELLVQREREQALKETLRDLRAAIDAFKRASAEGRIARAVGESGYPRSLAELTGVPDQKDPNGGELRFLRRVPRNPVYQGPDTAPEKTWGLRSYASTHEQPRPGRDVFDIYPLGDGKGINGIPYKAW</sequence>
<accession>A0A6I3STP6</accession>
<comment type="caution">
    <text evidence="4">The sequence shown here is derived from an EMBL/GenBank/DDBJ whole genome shotgun (WGS) entry which is preliminary data.</text>
</comment>
<dbReference type="NCBIfam" id="TIGR02532">
    <property type="entry name" value="IV_pilin_GFxxxE"/>
    <property type="match status" value="1"/>
</dbReference>
<feature type="transmembrane region" description="Helical" evidence="2">
    <location>
        <begin position="12"/>
        <end position="34"/>
    </location>
</feature>
<proteinExistence type="predicted"/>
<dbReference type="EMBL" id="BMKG01000004">
    <property type="protein sequence ID" value="GGB92562.1"/>
    <property type="molecule type" value="Genomic_DNA"/>
</dbReference>
<keyword evidence="2" id="KW-1133">Transmembrane helix</keyword>
<dbReference type="Gene3D" id="3.30.700.10">
    <property type="entry name" value="Glycoprotein, Type 4 Pilin"/>
    <property type="match status" value="1"/>
</dbReference>
<dbReference type="PRINTS" id="PR00813">
    <property type="entry name" value="BCTERIALGSPG"/>
</dbReference>
<evidence type="ECO:0000313" key="4">
    <source>
        <dbReference type="EMBL" id="MTV52036.1"/>
    </source>
</evidence>
<dbReference type="OrthoDB" id="9790526at2"/>
<reference evidence="3" key="1">
    <citation type="journal article" date="2014" name="Int. J. Syst. Evol. Microbiol.">
        <title>Complete genome of a new Firmicutes species belonging to the dominant human colonic microbiota ('Ruminococcus bicirculans') reveals two chromosomes and a selective capacity to utilize plant glucans.</title>
        <authorList>
            <consortium name="NISC Comparative Sequencing Program"/>
            <person name="Wegmann U."/>
            <person name="Louis P."/>
            <person name="Goesmann A."/>
            <person name="Henrissat B."/>
            <person name="Duncan S.H."/>
            <person name="Flint H.J."/>
        </authorList>
    </citation>
    <scope>NUCLEOTIDE SEQUENCE</scope>
    <source>
        <strain evidence="3">CGMCC 1.15931</strain>
    </source>
</reference>
<protein>
    <submittedName>
        <fullName evidence="4">Prepilin-type N-terminal cleavage/methylation domain-containing protein</fullName>
    </submittedName>
</protein>
<keyword evidence="2" id="KW-0812">Transmembrane</keyword>